<feature type="region of interest" description="Disordered" evidence="1">
    <location>
        <begin position="228"/>
        <end position="252"/>
    </location>
</feature>
<sequence>MAPSETTLEFCNRLWDNWTPENGKNQCEDCPAHWSNRSDFPGDTDTRQSSHGHRPWYGDGDLTDIEVVFLGHEPGPGSIGEESEDATNHTERSFADVRNPNIAEVPDGAGQWFPLTKPLFERVGSAFPSYWTQAKKCNELPKNNEAAEHQCAGIGDEHEGYLSQELSAVDPSYVIGFGEDVYRILTGVYDIEGLGSGFDKPVASGESPSGLRPLKVEDADFTYLPTVHPTRGVQPDTKNQIELESQSGQSDSERYYEMFAEDFISQVETGTI</sequence>
<feature type="compositionally biased region" description="Basic and acidic residues" evidence="1">
    <location>
        <begin position="86"/>
        <end position="95"/>
    </location>
</feature>
<evidence type="ECO:0000313" key="2">
    <source>
        <dbReference type="EMBL" id="SDG23473.1"/>
    </source>
</evidence>
<dbReference type="AlphaFoldDB" id="A0A1G7SKE1"/>
<organism evidence="2 3">
    <name type="scientific">Halorubrum xinjiangense</name>
    <dbReference type="NCBI Taxonomy" id="261291"/>
    <lineage>
        <taxon>Archaea</taxon>
        <taxon>Methanobacteriati</taxon>
        <taxon>Methanobacteriota</taxon>
        <taxon>Stenosarchaea group</taxon>
        <taxon>Halobacteria</taxon>
        <taxon>Halobacteriales</taxon>
        <taxon>Haloferacaceae</taxon>
        <taxon>Halorubrum</taxon>
    </lineage>
</organism>
<proteinExistence type="predicted"/>
<gene>
    <name evidence="2" type="ORF">SAMN04488067_1223</name>
</gene>
<evidence type="ECO:0000256" key="1">
    <source>
        <dbReference type="SAM" id="MobiDB-lite"/>
    </source>
</evidence>
<evidence type="ECO:0008006" key="4">
    <source>
        <dbReference type="Google" id="ProtNLM"/>
    </source>
</evidence>
<feature type="region of interest" description="Disordered" evidence="1">
    <location>
        <begin position="72"/>
        <end position="105"/>
    </location>
</feature>
<name>A0A1G7SKE1_9EURY</name>
<dbReference type="Proteomes" id="UP000324020">
    <property type="component" value="Unassembled WGS sequence"/>
</dbReference>
<protein>
    <recommendedName>
        <fullName evidence="4">Uracil-DNA glycosylase</fullName>
    </recommendedName>
</protein>
<reference evidence="2 3" key="1">
    <citation type="submission" date="2016-10" db="EMBL/GenBank/DDBJ databases">
        <authorList>
            <person name="Varghese N."/>
            <person name="Submissions S."/>
        </authorList>
    </citation>
    <scope>NUCLEOTIDE SEQUENCE [LARGE SCALE GENOMIC DNA]</scope>
    <source>
        <strain evidence="2 3">CGMCC 1.3527</strain>
    </source>
</reference>
<accession>A0A1G7SKE1</accession>
<dbReference type="EMBL" id="FNBO01000022">
    <property type="protein sequence ID" value="SDG23473.1"/>
    <property type="molecule type" value="Genomic_DNA"/>
</dbReference>
<dbReference type="RefSeq" id="WP_149799959.1">
    <property type="nucleotide sequence ID" value="NZ_FNBO01000022.1"/>
</dbReference>
<dbReference type="OrthoDB" id="327913at2157"/>
<dbReference type="InterPro" id="IPR036895">
    <property type="entry name" value="Uracil-DNA_glycosylase-like_sf"/>
</dbReference>
<feature type="compositionally biased region" description="Polar residues" evidence="1">
    <location>
        <begin position="236"/>
        <end position="250"/>
    </location>
</feature>
<evidence type="ECO:0000313" key="3">
    <source>
        <dbReference type="Proteomes" id="UP000324020"/>
    </source>
</evidence>
<keyword evidence="3" id="KW-1185">Reference proteome</keyword>
<dbReference type="Gene3D" id="3.40.470.10">
    <property type="entry name" value="Uracil-DNA glycosylase-like domain"/>
    <property type="match status" value="1"/>
</dbReference>